<evidence type="ECO:0000259" key="2">
    <source>
        <dbReference type="Pfam" id="PF21478"/>
    </source>
</evidence>
<dbReference type="SUPFAM" id="SSF53383">
    <property type="entry name" value="PLP-dependent transferases"/>
    <property type="match status" value="1"/>
</dbReference>
<sequence length="111" mass="12637">MSFPVAGTLMVEPTESESKVELDRFIDAMLAIRAEIDRVKAGEWPLEDNPLVNAPHTQGELVGEWNHPYSRELAVFPAGLHNKYWPTVKRLDDVYGDRNLFCSCVPMSEYQ</sequence>
<dbReference type="Gene3D" id="3.90.1150.10">
    <property type="entry name" value="Aspartate Aminotransferase, domain 1"/>
    <property type="match status" value="1"/>
</dbReference>
<dbReference type="GO" id="GO:0004375">
    <property type="term" value="F:glycine dehydrogenase (decarboxylating) activity"/>
    <property type="evidence" value="ECO:0007669"/>
    <property type="project" value="UniProtKB-EC"/>
</dbReference>
<dbReference type="GO" id="GO:0030170">
    <property type="term" value="F:pyridoxal phosphate binding"/>
    <property type="evidence" value="ECO:0007669"/>
    <property type="project" value="TreeGrafter"/>
</dbReference>
<dbReference type="InterPro" id="IPR015422">
    <property type="entry name" value="PyrdxlP-dep_Trfase_small"/>
</dbReference>
<name>A0A377WPQ7_KLEPN</name>
<dbReference type="GO" id="GO:0016594">
    <property type="term" value="F:glycine binding"/>
    <property type="evidence" value="ECO:0007669"/>
    <property type="project" value="TreeGrafter"/>
</dbReference>
<feature type="domain" description="Glycine dehydrogenase C-terminal" evidence="2">
    <location>
        <begin position="1"/>
        <end position="56"/>
    </location>
</feature>
<dbReference type="Pfam" id="PF21478">
    <property type="entry name" value="GcvP2_C"/>
    <property type="match status" value="1"/>
</dbReference>
<dbReference type="GO" id="GO:0005960">
    <property type="term" value="C:glycine cleavage complex"/>
    <property type="evidence" value="ECO:0007669"/>
    <property type="project" value="TreeGrafter"/>
</dbReference>
<dbReference type="PANTHER" id="PTHR11773:SF13">
    <property type="entry name" value="GLYCINE DEHYDROGENASE (DECARBOXYLATING)"/>
    <property type="match status" value="1"/>
</dbReference>
<keyword evidence="1" id="KW-0663">Pyridoxal phosphate</keyword>
<accession>A0A377WPQ7</accession>
<dbReference type="GO" id="GO:0019464">
    <property type="term" value="P:glycine decarboxylation via glycine cleavage system"/>
    <property type="evidence" value="ECO:0007669"/>
    <property type="project" value="TreeGrafter"/>
</dbReference>
<dbReference type="InterPro" id="IPR015424">
    <property type="entry name" value="PyrdxlP-dep_Trfase"/>
</dbReference>
<gene>
    <name evidence="3" type="primary">gcvP_1</name>
    <name evidence="3" type="ORF">NCTC8849_05262</name>
</gene>
<keyword evidence="3" id="KW-0560">Oxidoreductase</keyword>
<evidence type="ECO:0000313" key="3">
    <source>
        <dbReference type="EMBL" id="STT56603.1"/>
    </source>
</evidence>
<evidence type="ECO:0000313" key="4">
    <source>
        <dbReference type="Proteomes" id="UP000254799"/>
    </source>
</evidence>
<dbReference type="InterPro" id="IPR049316">
    <property type="entry name" value="GDC-P_C"/>
</dbReference>
<protein>
    <submittedName>
        <fullName evidence="3">Glycine dehydrogenase</fullName>
        <ecNumber evidence="3">1.4.4.2</ecNumber>
    </submittedName>
</protein>
<dbReference type="EMBL" id="UGLC01000002">
    <property type="protein sequence ID" value="STT56603.1"/>
    <property type="molecule type" value="Genomic_DNA"/>
</dbReference>
<dbReference type="AlphaFoldDB" id="A0A377WPQ7"/>
<dbReference type="EC" id="1.4.4.2" evidence="3"/>
<dbReference type="GO" id="GO:0005829">
    <property type="term" value="C:cytosol"/>
    <property type="evidence" value="ECO:0007669"/>
    <property type="project" value="TreeGrafter"/>
</dbReference>
<organism evidence="3 4">
    <name type="scientific">Klebsiella pneumoniae</name>
    <dbReference type="NCBI Taxonomy" id="573"/>
    <lineage>
        <taxon>Bacteria</taxon>
        <taxon>Pseudomonadati</taxon>
        <taxon>Pseudomonadota</taxon>
        <taxon>Gammaproteobacteria</taxon>
        <taxon>Enterobacterales</taxon>
        <taxon>Enterobacteriaceae</taxon>
        <taxon>Klebsiella/Raoultella group</taxon>
        <taxon>Klebsiella</taxon>
        <taxon>Klebsiella pneumoniae complex</taxon>
    </lineage>
</organism>
<dbReference type="InterPro" id="IPR020581">
    <property type="entry name" value="GDC_P"/>
</dbReference>
<dbReference type="PANTHER" id="PTHR11773">
    <property type="entry name" value="GLYCINE DEHYDROGENASE, DECARBOXYLATING"/>
    <property type="match status" value="1"/>
</dbReference>
<proteinExistence type="predicted"/>
<dbReference type="Proteomes" id="UP000254799">
    <property type="component" value="Unassembled WGS sequence"/>
</dbReference>
<evidence type="ECO:0000256" key="1">
    <source>
        <dbReference type="ARBA" id="ARBA00022898"/>
    </source>
</evidence>
<reference evidence="3 4" key="1">
    <citation type="submission" date="2018-06" db="EMBL/GenBank/DDBJ databases">
        <authorList>
            <consortium name="Pathogen Informatics"/>
            <person name="Doyle S."/>
        </authorList>
    </citation>
    <scope>NUCLEOTIDE SEQUENCE [LARGE SCALE GENOMIC DNA]</scope>
    <source>
        <strain evidence="3 4">NCTC8849</strain>
    </source>
</reference>